<gene>
    <name evidence="1" type="ORF">SAMN05421812_115153</name>
</gene>
<dbReference type="InterPro" id="IPR006311">
    <property type="entry name" value="TAT_signal"/>
</dbReference>
<evidence type="ECO:0000313" key="1">
    <source>
        <dbReference type="EMBL" id="SNT63598.1"/>
    </source>
</evidence>
<organism evidence="1 2">
    <name type="scientific">Asanoa hainanensis</name>
    <dbReference type="NCBI Taxonomy" id="560556"/>
    <lineage>
        <taxon>Bacteria</taxon>
        <taxon>Bacillati</taxon>
        <taxon>Actinomycetota</taxon>
        <taxon>Actinomycetes</taxon>
        <taxon>Micromonosporales</taxon>
        <taxon>Micromonosporaceae</taxon>
        <taxon>Asanoa</taxon>
    </lineage>
</organism>
<accession>A0A239PAK2</accession>
<sequence length="278" mass="28464">MSEETIGRRRLLRRAGTVAAGVVGAGAVGAVAGSPAQADPGDALVQGGNAGVVPTQLVGNANDVLLSVHNAGGPALRLVPSNGSLNNAPVGSMTIDQTGNLYIVQRPGETYIVHTNMNASQLVPVVPSRLVNTRTAAGRELIINKDVLDSQGRLRSNTTMHVIASALVRYADAMHGNVTAVDAVTGGHLSIYPYGVPGRPDTSTLNYPVGTALANAFTVGHGRHPVHDDAISIYNSGGPVHVLIDAVAFTFASGTAEFPATARAAKPINPKLGPAKRG</sequence>
<reference evidence="1 2" key="1">
    <citation type="submission" date="2017-06" db="EMBL/GenBank/DDBJ databases">
        <authorList>
            <person name="Kim H.J."/>
            <person name="Triplett B.A."/>
        </authorList>
    </citation>
    <scope>NUCLEOTIDE SEQUENCE [LARGE SCALE GENOMIC DNA]</scope>
    <source>
        <strain evidence="1 2">CGMCC 4.5593</strain>
    </source>
</reference>
<dbReference type="Proteomes" id="UP000198362">
    <property type="component" value="Unassembled WGS sequence"/>
</dbReference>
<evidence type="ECO:0000313" key="2">
    <source>
        <dbReference type="Proteomes" id="UP000198362"/>
    </source>
</evidence>
<dbReference type="OrthoDB" id="3360185at2"/>
<proteinExistence type="predicted"/>
<keyword evidence="2" id="KW-1185">Reference proteome</keyword>
<dbReference type="PROSITE" id="PS51318">
    <property type="entry name" value="TAT"/>
    <property type="match status" value="1"/>
</dbReference>
<protein>
    <submittedName>
        <fullName evidence="1">Uncharacterized protein</fullName>
    </submittedName>
</protein>
<dbReference type="AlphaFoldDB" id="A0A239PAK2"/>
<name>A0A239PAK2_9ACTN</name>
<dbReference type="EMBL" id="FZPH01000015">
    <property type="protein sequence ID" value="SNT63598.1"/>
    <property type="molecule type" value="Genomic_DNA"/>
</dbReference>
<dbReference type="RefSeq" id="WP_089254114.1">
    <property type="nucleotide sequence ID" value="NZ_FZPH01000015.1"/>
</dbReference>